<dbReference type="EMBL" id="GGEC01070196">
    <property type="protein sequence ID" value="MBX50680.1"/>
    <property type="molecule type" value="Transcribed_RNA"/>
</dbReference>
<reference evidence="1" key="1">
    <citation type="submission" date="2018-02" db="EMBL/GenBank/DDBJ databases">
        <title>Rhizophora mucronata_Transcriptome.</title>
        <authorList>
            <person name="Meera S.P."/>
            <person name="Sreeshan A."/>
            <person name="Augustine A."/>
        </authorList>
    </citation>
    <scope>NUCLEOTIDE SEQUENCE</scope>
    <source>
        <tissue evidence="1">Leaf</tissue>
    </source>
</reference>
<accession>A0A2P2P7F3</accession>
<name>A0A2P2P7F3_RHIMU</name>
<dbReference type="AlphaFoldDB" id="A0A2P2P7F3"/>
<organism evidence="1">
    <name type="scientific">Rhizophora mucronata</name>
    <name type="common">Asiatic mangrove</name>
    <dbReference type="NCBI Taxonomy" id="61149"/>
    <lineage>
        <taxon>Eukaryota</taxon>
        <taxon>Viridiplantae</taxon>
        <taxon>Streptophyta</taxon>
        <taxon>Embryophyta</taxon>
        <taxon>Tracheophyta</taxon>
        <taxon>Spermatophyta</taxon>
        <taxon>Magnoliopsida</taxon>
        <taxon>eudicotyledons</taxon>
        <taxon>Gunneridae</taxon>
        <taxon>Pentapetalae</taxon>
        <taxon>rosids</taxon>
        <taxon>fabids</taxon>
        <taxon>Malpighiales</taxon>
        <taxon>Rhizophoraceae</taxon>
        <taxon>Rhizophora</taxon>
    </lineage>
</organism>
<evidence type="ECO:0000313" key="1">
    <source>
        <dbReference type="EMBL" id="MBX50680.1"/>
    </source>
</evidence>
<protein>
    <submittedName>
        <fullName evidence="1">Uncharacterized protein</fullName>
    </submittedName>
</protein>
<proteinExistence type="predicted"/>
<sequence length="24" mass="2808">MVCEFLCNPFQLLIDFLVSRCFGL</sequence>